<dbReference type="SMR" id="A0A086JUW3"/>
<dbReference type="Proteomes" id="UP000028828">
    <property type="component" value="Unassembled WGS sequence"/>
</dbReference>
<dbReference type="VEuPathDB" id="ToxoDB:TGP89_223040"/>
<protein>
    <submittedName>
        <fullName evidence="1">Uncharacterized protein</fullName>
    </submittedName>
</protein>
<organism evidence="1 2">
    <name type="scientific">Toxoplasma gondii p89</name>
    <dbReference type="NCBI Taxonomy" id="943119"/>
    <lineage>
        <taxon>Eukaryota</taxon>
        <taxon>Sar</taxon>
        <taxon>Alveolata</taxon>
        <taxon>Apicomplexa</taxon>
        <taxon>Conoidasida</taxon>
        <taxon>Coccidia</taxon>
        <taxon>Eucoccidiorida</taxon>
        <taxon>Eimeriorina</taxon>
        <taxon>Sarcocystidae</taxon>
        <taxon>Toxoplasma</taxon>
    </lineage>
</organism>
<evidence type="ECO:0000313" key="1">
    <source>
        <dbReference type="EMBL" id="KFG35931.1"/>
    </source>
</evidence>
<accession>A0A086JUW3</accession>
<dbReference type="AlphaFoldDB" id="A0A086JUW3"/>
<proteinExistence type="predicted"/>
<comment type="caution">
    <text evidence="1">The sequence shown here is derived from an EMBL/GenBank/DDBJ whole genome shotgun (WGS) entry which is preliminary data.</text>
</comment>
<name>A0A086JUW3_TOXGO</name>
<dbReference type="OrthoDB" id="328097at2759"/>
<evidence type="ECO:0000313" key="2">
    <source>
        <dbReference type="Proteomes" id="UP000028828"/>
    </source>
</evidence>
<dbReference type="EMBL" id="AEYI02001564">
    <property type="protein sequence ID" value="KFG35931.1"/>
    <property type="molecule type" value="Genomic_DNA"/>
</dbReference>
<gene>
    <name evidence="1" type="ORF">TGP89_223040</name>
</gene>
<sequence length="239" mass="27461">MAETREGGQSGAASILGAEAFPELLSKVPLNPQMDEDKHFNKYKWGNEPIPVNRRTGSRMNSSIYDNRNHEAVRHPWSTDARTFHPNDHPEADRINTQYSNMVSDSFPEGGFSDAPRFSSNWERLLAYHHGLYSPEKFNSTTKTADEIRLAVNDFAAKVHADDPKNACKYLMIEEFKCLQSAQARIDPQGAATKCVKWFNEWRQCAWDQEKMVKGYNYIEDRRARKHKPYIGAPDLQYS</sequence>
<reference evidence="1 2" key="1">
    <citation type="submission" date="2014-03" db="EMBL/GenBank/DDBJ databases">
        <authorList>
            <person name="Sibley D."/>
            <person name="Venepally P."/>
            <person name="Karamycheva S."/>
            <person name="Hadjithomas M."/>
            <person name="Khan A."/>
            <person name="Brunk B."/>
            <person name="Roos D."/>
            <person name="Caler E."/>
            <person name="Lorenzi H."/>
        </authorList>
    </citation>
    <scope>NUCLEOTIDE SEQUENCE [LARGE SCALE GENOMIC DNA]</scope>
    <source>
        <strain evidence="2">p89</strain>
    </source>
</reference>